<feature type="region of interest" description="Disordered" evidence="3">
    <location>
        <begin position="36"/>
        <end position="77"/>
    </location>
</feature>
<dbReference type="InterPro" id="IPR029063">
    <property type="entry name" value="SAM-dependent_MTases_sf"/>
</dbReference>
<feature type="non-terminal residue" evidence="4">
    <location>
        <position position="1290"/>
    </location>
</feature>
<dbReference type="OrthoDB" id="423221at2759"/>
<name>A0A9P4NHM9_9PEZI</name>
<evidence type="ECO:0000313" key="5">
    <source>
        <dbReference type="Proteomes" id="UP000800235"/>
    </source>
</evidence>
<sequence length="1290" mass="146284">MSNKKQTSLSAFFGKNAAALEEEERYDGDIIYVAPPRQIHYVDVNSTASKKRKRKPLEQIDNESSMPQKSNQPEDTRTLDHVLKSEGDNQEPVDAEFQNMTETDYGELEMSACEGGTGTEEGEGEGDEEESFHQTVKLDHDLDSAAADAVSKFQSDESDVELTAPKAVKRPVSRLERGKLKKFTSAKKIPGRDLDLTLPPISNISEIFLDTTRKALDRGLNRVTEGLGDRPLRAATMCSGTESPLLALKVVQQHLRQLCGQSFNVEHIFNAEIEPFKQAYIQRNFSPPLLFRDITEFTLSADKSNMTAFTAYGAKAKAPRDIDILIAGSSCVDASLLNTTRVKDLHEREGETHDTFMAVRRYMDWARPPMVILENVNGDEIWRGIQDEIEAIGYSMTVIDVDSKNFYLPHTRQRKYCLCLNKEDYSNTTALLTKWGQHMCEYRRRASAPVSDFLLSSSDPRNLALLAREDLNARDPFDTNDTWEKCRGRHFVRRREKCLGPRRPVTAHLPEHGYQKWLKGRVPRELDVIDICHLYQAVTGLDSQHKTRIIDISQNVDRVDSSPLGISGCITPGGDYALLLQGIPVDEVWFTSETSRELTNLAGNAMSSTIIGPAILSALLVGLDGILQRTPNQAFAFAVRPNHRILVGANHLVQWESKAKTAFDDDPARLLEDATDSARRCFCEGQTRLSKYDIELCLDCGQTVCEKCKGSPEHHYSLQETQNRRQTPQSLLVKWNKHFPLALAFGEARGDFSRYKDIVDTRTKESYFQYVAKAFTEPFNHPIARCKVVAKSTLLVDYMEWEFFIPCKKKVPVKISGTGKQTSSWRARLGLSKFEGERIWDTLKIDTVDLVRDEFAVDITGCYRLVTTCGTPCQTMYRKERTGDSDKLYFFLESDPVGPHTHDSFVFSRNCRRLEPKEKREVILRLCPSWRPWPATQVSIISAFTTGFWTQATPVKLSVLGPEIKYHALCPAKVKLQPQSLLNCWEYLTLLACSFMVSTPLSKNWDVDQFVDTGCREFYDDFGWTLRECQDTLVPKEWMSIQDLSSLADQCMTCAPNPPSLKWHSAANAGFIIREDHLEAANDESAMKNRPPAFALKAIRKDSKHVDLSIGLNLNSLAHRAIAFLREENRPQDISVEWNLDSNFVDTETLRLPKLNDGLKTTSDIRVSNTTHRLNMDLLPEQQRSLAWMKSQEAGADFVLQHVEEAVLPRIGWKAEQDCELIPTAATLIVVPAHLISQWRSECAKFLPQSYEQEEKIRVVKTTRDLQNLKVRDFQEAKIVLVSWTVLQHD</sequence>
<accession>A0A9P4NHM9</accession>
<dbReference type="Gene3D" id="3.40.50.150">
    <property type="entry name" value="Vaccinia Virus protein VP39"/>
    <property type="match status" value="1"/>
</dbReference>
<organism evidence="4 5">
    <name type="scientific">Tothia fuscella</name>
    <dbReference type="NCBI Taxonomy" id="1048955"/>
    <lineage>
        <taxon>Eukaryota</taxon>
        <taxon>Fungi</taxon>
        <taxon>Dikarya</taxon>
        <taxon>Ascomycota</taxon>
        <taxon>Pezizomycotina</taxon>
        <taxon>Dothideomycetes</taxon>
        <taxon>Pleosporomycetidae</taxon>
        <taxon>Venturiales</taxon>
        <taxon>Cylindrosympodiaceae</taxon>
        <taxon>Tothia</taxon>
    </lineage>
</organism>
<gene>
    <name evidence="4" type="ORF">EJ08DRAFT_682862</name>
</gene>
<dbReference type="Pfam" id="PF00145">
    <property type="entry name" value="DNA_methylase"/>
    <property type="match status" value="1"/>
</dbReference>
<comment type="caution">
    <text evidence="4">The sequence shown here is derived from an EMBL/GenBank/DDBJ whole genome shotgun (WGS) entry which is preliminary data.</text>
</comment>
<keyword evidence="5" id="KW-1185">Reference proteome</keyword>
<dbReference type="EMBL" id="MU007095">
    <property type="protein sequence ID" value="KAF2421845.1"/>
    <property type="molecule type" value="Genomic_DNA"/>
</dbReference>
<dbReference type="Proteomes" id="UP000800235">
    <property type="component" value="Unassembled WGS sequence"/>
</dbReference>
<reference evidence="4" key="1">
    <citation type="journal article" date="2020" name="Stud. Mycol.">
        <title>101 Dothideomycetes genomes: a test case for predicting lifestyles and emergence of pathogens.</title>
        <authorList>
            <person name="Haridas S."/>
            <person name="Albert R."/>
            <person name="Binder M."/>
            <person name="Bloem J."/>
            <person name="Labutti K."/>
            <person name="Salamov A."/>
            <person name="Andreopoulos B."/>
            <person name="Baker S."/>
            <person name="Barry K."/>
            <person name="Bills G."/>
            <person name="Bluhm B."/>
            <person name="Cannon C."/>
            <person name="Castanera R."/>
            <person name="Culley D."/>
            <person name="Daum C."/>
            <person name="Ezra D."/>
            <person name="Gonzalez J."/>
            <person name="Henrissat B."/>
            <person name="Kuo A."/>
            <person name="Liang C."/>
            <person name="Lipzen A."/>
            <person name="Lutzoni F."/>
            <person name="Magnuson J."/>
            <person name="Mondo S."/>
            <person name="Nolan M."/>
            <person name="Ohm R."/>
            <person name="Pangilinan J."/>
            <person name="Park H.-J."/>
            <person name="Ramirez L."/>
            <person name="Alfaro M."/>
            <person name="Sun H."/>
            <person name="Tritt A."/>
            <person name="Yoshinaga Y."/>
            <person name="Zwiers L.-H."/>
            <person name="Turgeon B."/>
            <person name="Goodwin S."/>
            <person name="Spatafora J."/>
            <person name="Crous P."/>
            <person name="Grigoriev I."/>
        </authorList>
    </citation>
    <scope>NUCLEOTIDE SEQUENCE</scope>
    <source>
        <strain evidence="4">CBS 130266</strain>
    </source>
</reference>
<proteinExistence type="predicted"/>
<evidence type="ECO:0000313" key="4">
    <source>
        <dbReference type="EMBL" id="KAF2421845.1"/>
    </source>
</evidence>
<feature type="compositionally biased region" description="Polar residues" evidence="3">
    <location>
        <begin position="62"/>
        <end position="71"/>
    </location>
</feature>
<evidence type="ECO:0000256" key="2">
    <source>
        <dbReference type="ARBA" id="ARBA00022679"/>
    </source>
</evidence>
<dbReference type="SUPFAM" id="SSF53335">
    <property type="entry name" value="S-adenosyl-L-methionine-dependent methyltransferases"/>
    <property type="match status" value="1"/>
</dbReference>
<dbReference type="GO" id="GO:0032259">
    <property type="term" value="P:methylation"/>
    <property type="evidence" value="ECO:0007669"/>
    <property type="project" value="UniProtKB-KW"/>
</dbReference>
<keyword evidence="1" id="KW-0489">Methyltransferase</keyword>
<dbReference type="InterPro" id="IPR001525">
    <property type="entry name" value="C5_MeTfrase"/>
</dbReference>
<keyword evidence="2" id="KW-0808">Transferase</keyword>
<evidence type="ECO:0000256" key="3">
    <source>
        <dbReference type="SAM" id="MobiDB-lite"/>
    </source>
</evidence>
<dbReference type="GO" id="GO:0008168">
    <property type="term" value="F:methyltransferase activity"/>
    <property type="evidence" value="ECO:0007669"/>
    <property type="project" value="UniProtKB-KW"/>
</dbReference>
<evidence type="ECO:0000256" key="1">
    <source>
        <dbReference type="ARBA" id="ARBA00022603"/>
    </source>
</evidence>
<protein>
    <submittedName>
        <fullName evidence="4">Uncharacterized protein</fullName>
    </submittedName>
</protein>